<protein>
    <submittedName>
        <fullName evidence="2">Uncharacterized protein</fullName>
    </submittedName>
</protein>
<feature type="compositionally biased region" description="Polar residues" evidence="1">
    <location>
        <begin position="124"/>
        <end position="134"/>
    </location>
</feature>
<feature type="region of interest" description="Disordered" evidence="1">
    <location>
        <begin position="99"/>
        <end position="118"/>
    </location>
</feature>
<proteinExistence type="predicted"/>
<feature type="compositionally biased region" description="Basic residues" evidence="1">
    <location>
        <begin position="240"/>
        <end position="256"/>
    </location>
</feature>
<evidence type="ECO:0000313" key="2">
    <source>
        <dbReference type="EMBL" id="CAD7093209.1"/>
    </source>
</evidence>
<accession>A0A7R8V699</accession>
<feature type="region of interest" description="Disordered" evidence="1">
    <location>
        <begin position="222"/>
        <end position="259"/>
    </location>
</feature>
<feature type="compositionally biased region" description="Low complexity" evidence="1">
    <location>
        <begin position="46"/>
        <end position="59"/>
    </location>
</feature>
<dbReference type="OrthoDB" id="449052at2759"/>
<dbReference type="Proteomes" id="UP000594454">
    <property type="component" value="Chromosome 6"/>
</dbReference>
<feature type="region of interest" description="Disordered" evidence="1">
    <location>
        <begin position="124"/>
        <end position="155"/>
    </location>
</feature>
<feature type="compositionally biased region" description="Polar residues" evidence="1">
    <location>
        <begin position="278"/>
        <end position="294"/>
    </location>
</feature>
<feature type="compositionally biased region" description="Basic and acidic residues" evidence="1">
    <location>
        <begin position="295"/>
        <end position="310"/>
    </location>
</feature>
<dbReference type="AlphaFoldDB" id="A0A7R8V699"/>
<organism evidence="2 3">
    <name type="scientific">Hermetia illucens</name>
    <name type="common">Black soldier fly</name>
    <dbReference type="NCBI Taxonomy" id="343691"/>
    <lineage>
        <taxon>Eukaryota</taxon>
        <taxon>Metazoa</taxon>
        <taxon>Ecdysozoa</taxon>
        <taxon>Arthropoda</taxon>
        <taxon>Hexapoda</taxon>
        <taxon>Insecta</taxon>
        <taxon>Pterygota</taxon>
        <taxon>Neoptera</taxon>
        <taxon>Endopterygota</taxon>
        <taxon>Diptera</taxon>
        <taxon>Brachycera</taxon>
        <taxon>Stratiomyomorpha</taxon>
        <taxon>Stratiomyidae</taxon>
        <taxon>Hermetiinae</taxon>
        <taxon>Hermetia</taxon>
    </lineage>
</organism>
<name>A0A7R8V699_HERIL</name>
<keyword evidence="3" id="KW-1185">Reference proteome</keyword>
<gene>
    <name evidence="2" type="ORF">HERILL_LOCUS15507</name>
</gene>
<feature type="region of interest" description="Disordered" evidence="1">
    <location>
        <begin position="41"/>
        <end position="65"/>
    </location>
</feature>
<dbReference type="InParanoid" id="A0A7R8V699"/>
<dbReference type="EMBL" id="LR899014">
    <property type="protein sequence ID" value="CAD7093209.1"/>
    <property type="molecule type" value="Genomic_DNA"/>
</dbReference>
<reference evidence="2 3" key="1">
    <citation type="submission" date="2020-11" db="EMBL/GenBank/DDBJ databases">
        <authorList>
            <person name="Wallbank WR R."/>
            <person name="Pardo Diaz C."/>
            <person name="Kozak K."/>
            <person name="Martin S."/>
            <person name="Jiggins C."/>
            <person name="Moest M."/>
            <person name="Warren A I."/>
            <person name="Generalovic N T."/>
            <person name="Byers J.R.P. K."/>
            <person name="Montejo-Kovacevich G."/>
            <person name="Yen C E."/>
        </authorList>
    </citation>
    <scope>NUCLEOTIDE SEQUENCE [LARGE SCALE GENOMIC DNA]</scope>
</reference>
<evidence type="ECO:0000313" key="3">
    <source>
        <dbReference type="Proteomes" id="UP000594454"/>
    </source>
</evidence>
<sequence>MHGIQHLYRQHALEKQISADGWHSAQSHISNQAHLYHNYPNMRVNSTTSSSGADSPSGSMAKSPNWSQDKVLEQLTASSPQPVPELPESRYFRRNSPTNLYARSSESNGGGGSFRRSSATMRRNVSPAFGSNSPARKLSDGYGSPPSQLGFFPHDLDDIYESNSDLQYHTYGGYSTKERPSINSIFHRAHASHSLDEYSPHASQTSSKYNLEDRHTYRSRFDNSSFAKALSGGDDEEQGKKHHHHHHNHHSHHHHSLHEMLKHFGKKVHIWSKKGHHQSSANMSLVSSPTNDPQENFRSRSKSLDVHSSRKMTMDCETTYRIYEKIVKEGAHMRRASADLEKRRASLGASRGLRSDGTLDPYHAAILFRDSRGLPVADPFLEKVSLSDLRKYIL</sequence>
<evidence type="ECO:0000256" key="1">
    <source>
        <dbReference type="SAM" id="MobiDB-lite"/>
    </source>
</evidence>
<feature type="region of interest" description="Disordered" evidence="1">
    <location>
        <begin position="274"/>
        <end position="310"/>
    </location>
</feature>
<feature type="region of interest" description="Disordered" evidence="1">
    <location>
        <begin position="75"/>
        <end position="94"/>
    </location>
</feature>